<sequence>MTEPSYLAAVRESYDTVADDYAVLVKSPSELDPLSRSMLTAFAESVRASDRGPVADVGCGPGKVTAHLAGLGVAPFGIDVSPKMIELARNAYPDLRFSVGSMTALEIEDDTLGGILAYYSTHHTPPELLSVVFAEFHRTLAPGGHLLLVGHVGAGEHRRPTHAYGGHPVSYESYRQPTDQLAELLKQAGFTITAQLVQEPDEELKWKIASFLAHKPSMEEASLTSYGSVRD</sequence>
<protein>
    <submittedName>
        <fullName evidence="4">Class I SAM-dependent methyltransferase</fullName>
    </submittedName>
</protein>
<dbReference type="InterPro" id="IPR029063">
    <property type="entry name" value="SAM-dependent_MTases_sf"/>
</dbReference>
<evidence type="ECO:0000313" key="4">
    <source>
        <dbReference type="EMBL" id="WTZ06794.1"/>
    </source>
</evidence>
<dbReference type="Pfam" id="PF13649">
    <property type="entry name" value="Methyltransf_25"/>
    <property type="match status" value="1"/>
</dbReference>
<dbReference type="SUPFAM" id="SSF53335">
    <property type="entry name" value="S-adenosyl-L-methionine-dependent methyltransferases"/>
    <property type="match status" value="1"/>
</dbReference>
<proteinExistence type="predicted"/>
<name>A0AAU3HNN2_9ACTN</name>
<dbReference type="GO" id="GO:0032259">
    <property type="term" value="P:methylation"/>
    <property type="evidence" value="ECO:0007669"/>
    <property type="project" value="UniProtKB-KW"/>
</dbReference>
<keyword evidence="2" id="KW-0808">Transferase</keyword>
<evidence type="ECO:0000259" key="3">
    <source>
        <dbReference type="Pfam" id="PF13649"/>
    </source>
</evidence>
<dbReference type="PANTHER" id="PTHR43861">
    <property type="entry name" value="TRANS-ACONITATE 2-METHYLTRANSFERASE-RELATED"/>
    <property type="match status" value="1"/>
</dbReference>
<dbReference type="CDD" id="cd02440">
    <property type="entry name" value="AdoMet_MTases"/>
    <property type="match status" value="1"/>
</dbReference>
<dbReference type="AlphaFoldDB" id="A0AAU3HNN2"/>
<accession>A0AAU3HNN2</accession>
<evidence type="ECO:0000256" key="1">
    <source>
        <dbReference type="ARBA" id="ARBA00022603"/>
    </source>
</evidence>
<dbReference type="InterPro" id="IPR041698">
    <property type="entry name" value="Methyltransf_25"/>
</dbReference>
<dbReference type="PANTHER" id="PTHR43861:SF1">
    <property type="entry name" value="TRANS-ACONITATE 2-METHYLTRANSFERASE"/>
    <property type="match status" value="1"/>
</dbReference>
<evidence type="ECO:0000256" key="2">
    <source>
        <dbReference type="ARBA" id="ARBA00022679"/>
    </source>
</evidence>
<organism evidence="4">
    <name type="scientific">Streptomyces sp. NBC_01393</name>
    <dbReference type="NCBI Taxonomy" id="2903851"/>
    <lineage>
        <taxon>Bacteria</taxon>
        <taxon>Bacillati</taxon>
        <taxon>Actinomycetota</taxon>
        <taxon>Actinomycetes</taxon>
        <taxon>Kitasatosporales</taxon>
        <taxon>Streptomycetaceae</taxon>
        <taxon>Streptomyces</taxon>
    </lineage>
</organism>
<dbReference type="Gene3D" id="3.40.50.150">
    <property type="entry name" value="Vaccinia Virus protein VP39"/>
    <property type="match status" value="1"/>
</dbReference>
<gene>
    <name evidence="4" type="ORF">OG699_01415</name>
</gene>
<keyword evidence="1 4" id="KW-0489">Methyltransferase</keyword>
<dbReference type="GO" id="GO:0017000">
    <property type="term" value="P:antibiotic biosynthetic process"/>
    <property type="evidence" value="ECO:0007669"/>
    <property type="project" value="UniProtKB-ARBA"/>
</dbReference>
<dbReference type="GO" id="GO:0008168">
    <property type="term" value="F:methyltransferase activity"/>
    <property type="evidence" value="ECO:0007669"/>
    <property type="project" value="UniProtKB-KW"/>
</dbReference>
<feature type="domain" description="Methyltransferase" evidence="3">
    <location>
        <begin position="54"/>
        <end position="144"/>
    </location>
</feature>
<reference evidence="4" key="1">
    <citation type="submission" date="2022-10" db="EMBL/GenBank/DDBJ databases">
        <title>The complete genomes of actinobacterial strains from the NBC collection.</title>
        <authorList>
            <person name="Joergensen T.S."/>
            <person name="Alvarez Arevalo M."/>
            <person name="Sterndorff E.B."/>
            <person name="Faurdal D."/>
            <person name="Vuksanovic O."/>
            <person name="Mourched A.-S."/>
            <person name="Charusanti P."/>
            <person name="Shaw S."/>
            <person name="Blin K."/>
            <person name="Weber T."/>
        </authorList>
    </citation>
    <scope>NUCLEOTIDE SEQUENCE</scope>
    <source>
        <strain evidence="4">NBC_01393</strain>
    </source>
</reference>
<dbReference type="EMBL" id="CP109546">
    <property type="protein sequence ID" value="WTZ06794.1"/>
    <property type="molecule type" value="Genomic_DNA"/>
</dbReference>